<dbReference type="Proteomes" id="UP001058074">
    <property type="component" value="Unassembled WGS sequence"/>
</dbReference>
<evidence type="ECO:0000313" key="2">
    <source>
        <dbReference type="Proteomes" id="UP001058074"/>
    </source>
</evidence>
<accession>A0ACB5RIG4</accession>
<sequence>MKLVKNMNLFKNMKLSLKIGVLSLSFLIFLVAVGIGAVSQVSVVNSKLIELNDSRLTPIVKLENLKANIEYIKSQSSSIMNADTDADKKTIQEDLEARATATTKELQQYKGNSEYATLLKNYEAFITAKDSFIKKHGAGTTEERPAAGAQPSGTSSKTMTKVKSDMETYDSARKAVVDSFDVIINKQVANATKTYNESKAVYARTICIIGAVVVVCAVISLVLSVIIIRSVTLPVKRITTKLKEISSNGGDLTQRIGYDSKDEIGQLSNSFDLFVDKLQVIIKDVAESAETIASSSEELSTATGETTKTLEGISSTIVEISSSTSDAAAVSEETNASLAEIAMFSESTSSASKNTTINSKKAKESAQDGAEKISEVVSSITDIASSSKEVSSIIKDLDVSSKKIGDIIKIITSISEQTNLLALNAAIEAARAGEAGKGFSVVAEEIRKLADESSSAASEIAQLVNENQIKSASAVDSVETVEQKVLVGVHKASEVGESINNIIKNIQNIVNDIERIDEANQQQAASTKEMETAIGNIAATSNDIAEGTENMSASIQEQLSTMSEIESTSEQLSEMAQKLKAITSGFRV</sequence>
<protein>
    <submittedName>
        <fullName evidence="1">Methyl-accepting chemotaxis protein</fullName>
    </submittedName>
</protein>
<comment type="caution">
    <text evidence="1">The sequence shown here is derived from an EMBL/GenBank/DDBJ whole genome shotgun (WGS) entry which is preliminary data.</text>
</comment>
<proteinExistence type="predicted"/>
<dbReference type="EMBL" id="BROD01000001">
    <property type="protein sequence ID" value="GKX68871.1"/>
    <property type="molecule type" value="Genomic_DNA"/>
</dbReference>
<gene>
    <name evidence="1" type="ORF">rsdtw13_41290</name>
</gene>
<name>A0ACB5RIG4_9CLOT</name>
<evidence type="ECO:0000313" key="1">
    <source>
        <dbReference type="EMBL" id="GKX68871.1"/>
    </source>
</evidence>
<keyword evidence="2" id="KW-1185">Reference proteome</keyword>
<reference evidence="1" key="1">
    <citation type="journal article" date="2025" name="Int. J. Syst. Evol. Microbiol.">
        <title>Inconstantimicrobium mannanitabidum sp. nov., a novel member of the family Clostridiaceae isolated from anoxic soil under the treatment of reductive soil disinfestation.</title>
        <authorList>
            <person name="Ueki A."/>
            <person name="Tonouchi A."/>
            <person name="Honma S."/>
            <person name="Kaku N."/>
            <person name="Ueki K."/>
        </authorList>
    </citation>
    <scope>NUCLEOTIDE SEQUENCE</scope>
    <source>
        <strain evidence="1">TW13</strain>
    </source>
</reference>
<organism evidence="1 2">
    <name type="scientific">Inconstantimicrobium mannanitabidum</name>
    <dbReference type="NCBI Taxonomy" id="1604901"/>
    <lineage>
        <taxon>Bacteria</taxon>
        <taxon>Bacillati</taxon>
        <taxon>Bacillota</taxon>
        <taxon>Clostridia</taxon>
        <taxon>Eubacteriales</taxon>
        <taxon>Clostridiaceae</taxon>
        <taxon>Inconstantimicrobium</taxon>
    </lineage>
</organism>